<evidence type="ECO:0000256" key="1">
    <source>
        <dbReference type="ARBA" id="ARBA00001974"/>
    </source>
</evidence>
<dbReference type="Gene3D" id="3.40.462.20">
    <property type="match status" value="1"/>
</dbReference>
<evidence type="ECO:0008006" key="8">
    <source>
        <dbReference type="Google" id="ProtNLM"/>
    </source>
</evidence>
<keyword evidence="7" id="KW-1185">Reference proteome</keyword>
<dbReference type="PANTHER" id="PTHR42973:SF9">
    <property type="entry name" value="FAD-BINDING PCMH-TYPE DOMAIN-CONTAINING PROTEIN-RELATED"/>
    <property type="match status" value="1"/>
</dbReference>
<keyword evidence="4" id="KW-0274">FAD</keyword>
<keyword evidence="3" id="KW-0285">Flavoprotein</keyword>
<gene>
    <name evidence="6" type="ORF">VTJ49DRAFT_3751</name>
</gene>
<evidence type="ECO:0000256" key="5">
    <source>
        <dbReference type="ARBA" id="ARBA00023002"/>
    </source>
</evidence>
<dbReference type="Gene3D" id="3.30.465.10">
    <property type="match status" value="1"/>
</dbReference>
<reference evidence="6 7" key="1">
    <citation type="journal article" date="2024" name="Commun. Biol.">
        <title>Comparative genomic analysis of thermophilic fungi reveals convergent evolutionary adaptations and gene losses.</title>
        <authorList>
            <person name="Steindorff A.S."/>
            <person name="Aguilar-Pontes M.V."/>
            <person name="Robinson A.J."/>
            <person name="Andreopoulos B."/>
            <person name="LaButti K."/>
            <person name="Kuo A."/>
            <person name="Mondo S."/>
            <person name="Riley R."/>
            <person name="Otillar R."/>
            <person name="Haridas S."/>
            <person name="Lipzen A."/>
            <person name="Grimwood J."/>
            <person name="Schmutz J."/>
            <person name="Clum A."/>
            <person name="Reid I.D."/>
            <person name="Moisan M.C."/>
            <person name="Butler G."/>
            <person name="Nguyen T.T.M."/>
            <person name="Dewar K."/>
            <person name="Conant G."/>
            <person name="Drula E."/>
            <person name="Henrissat B."/>
            <person name="Hansel C."/>
            <person name="Singer S."/>
            <person name="Hutchinson M.I."/>
            <person name="de Vries R.P."/>
            <person name="Natvig D.O."/>
            <person name="Powell A.J."/>
            <person name="Tsang A."/>
            <person name="Grigoriev I.V."/>
        </authorList>
    </citation>
    <scope>NUCLEOTIDE SEQUENCE [LARGE SCALE GENOMIC DNA]</scope>
    <source>
        <strain evidence="6 7">CBS 620.91</strain>
    </source>
</reference>
<dbReference type="InterPro" id="IPR036318">
    <property type="entry name" value="FAD-bd_PCMH-like_sf"/>
</dbReference>
<proteinExistence type="inferred from homology"/>
<name>A0ABR3V6W3_HUMIN</name>
<evidence type="ECO:0000313" key="6">
    <source>
        <dbReference type="EMBL" id="KAL1837471.1"/>
    </source>
</evidence>
<accession>A0ABR3V6W3</accession>
<evidence type="ECO:0000256" key="4">
    <source>
        <dbReference type="ARBA" id="ARBA00022827"/>
    </source>
</evidence>
<dbReference type="EMBL" id="JAZGSY010000291">
    <property type="protein sequence ID" value="KAL1837471.1"/>
    <property type="molecule type" value="Genomic_DNA"/>
</dbReference>
<comment type="similarity">
    <text evidence="2">Belongs to the oxygen-dependent FAD-linked oxidoreductase family.</text>
</comment>
<dbReference type="SUPFAM" id="SSF56176">
    <property type="entry name" value="FAD-binding/transporter-associated domain-like"/>
    <property type="match status" value="1"/>
</dbReference>
<evidence type="ECO:0000256" key="3">
    <source>
        <dbReference type="ARBA" id="ARBA00022630"/>
    </source>
</evidence>
<comment type="cofactor">
    <cofactor evidence="1">
        <name>FAD</name>
        <dbReference type="ChEBI" id="CHEBI:57692"/>
    </cofactor>
</comment>
<evidence type="ECO:0000313" key="7">
    <source>
        <dbReference type="Proteomes" id="UP001583172"/>
    </source>
</evidence>
<dbReference type="PANTHER" id="PTHR42973">
    <property type="entry name" value="BINDING OXIDOREDUCTASE, PUTATIVE (AFU_ORTHOLOGUE AFUA_1G17690)-RELATED"/>
    <property type="match status" value="1"/>
</dbReference>
<evidence type="ECO:0000256" key="2">
    <source>
        <dbReference type="ARBA" id="ARBA00005466"/>
    </source>
</evidence>
<organism evidence="6 7">
    <name type="scientific">Humicola insolens</name>
    <name type="common">Soft-rot fungus</name>
    <dbReference type="NCBI Taxonomy" id="85995"/>
    <lineage>
        <taxon>Eukaryota</taxon>
        <taxon>Fungi</taxon>
        <taxon>Dikarya</taxon>
        <taxon>Ascomycota</taxon>
        <taxon>Pezizomycotina</taxon>
        <taxon>Sordariomycetes</taxon>
        <taxon>Sordariomycetidae</taxon>
        <taxon>Sordariales</taxon>
        <taxon>Chaetomiaceae</taxon>
        <taxon>Mycothermus</taxon>
    </lineage>
</organism>
<dbReference type="Proteomes" id="UP001583172">
    <property type="component" value="Unassembled WGS sequence"/>
</dbReference>
<comment type="caution">
    <text evidence="6">The sequence shown here is derived from an EMBL/GenBank/DDBJ whole genome shotgun (WGS) entry which is preliminary data.</text>
</comment>
<dbReference type="InterPro" id="IPR016169">
    <property type="entry name" value="FAD-bd_PCMH_sub2"/>
</dbReference>
<dbReference type="InterPro" id="IPR050416">
    <property type="entry name" value="FAD-linked_Oxidoreductase"/>
</dbReference>
<protein>
    <recommendedName>
        <fullName evidence="8">FAD-binding PCMH-type domain-containing protein</fullName>
    </recommendedName>
</protein>
<keyword evidence="5" id="KW-0560">Oxidoreductase</keyword>
<sequence>MGSWETDRYSSPLLNFSRISKNTNADKLQATALGQCIGITGSGIGGGLGPLNGVYGLGLDQFVSFHVVLANGSFVTASQTQNPDLFWGLRGAGHNFGIITSAKLRIYDRPNSSTWSYQQLLFTGDKLEAMFETLNTKLDTQPGHLTHDVSIYQIGTDSAILDLRIFSATYTPTELDLYAAPFHSLGPFENTSIQTDYPGLIREMGYEPPAEGCTPPHGSFGGVFGVGVKRHNPAAMRNMYELFNNLTLSVPELGDSYVFIEGYGTEAVRKVDVRSTAFPGRGIRAWPNVVLAYKGQFKNDTLEGIVKEQGEKMRTAMLEGQERQTTYVNYAMEQESLEALYGYEEWRLKKLRKLKREVDPHNRFGFFAPIH</sequence>